<accession>A0A8X6WLP6</accession>
<organism evidence="1 2">
    <name type="scientific">Trichonephila inaurata madagascariensis</name>
    <dbReference type="NCBI Taxonomy" id="2747483"/>
    <lineage>
        <taxon>Eukaryota</taxon>
        <taxon>Metazoa</taxon>
        <taxon>Ecdysozoa</taxon>
        <taxon>Arthropoda</taxon>
        <taxon>Chelicerata</taxon>
        <taxon>Arachnida</taxon>
        <taxon>Araneae</taxon>
        <taxon>Araneomorphae</taxon>
        <taxon>Entelegynae</taxon>
        <taxon>Araneoidea</taxon>
        <taxon>Nephilidae</taxon>
        <taxon>Trichonephila</taxon>
        <taxon>Trichonephila inaurata</taxon>
    </lineage>
</organism>
<reference evidence="1" key="1">
    <citation type="submission" date="2020-08" db="EMBL/GenBank/DDBJ databases">
        <title>Multicomponent nature underlies the extraordinary mechanical properties of spider dragline silk.</title>
        <authorList>
            <person name="Kono N."/>
            <person name="Nakamura H."/>
            <person name="Mori M."/>
            <person name="Yoshida Y."/>
            <person name="Ohtoshi R."/>
            <person name="Malay A.D."/>
            <person name="Moran D.A.P."/>
            <person name="Tomita M."/>
            <person name="Numata K."/>
            <person name="Arakawa K."/>
        </authorList>
    </citation>
    <scope>NUCLEOTIDE SEQUENCE</scope>
</reference>
<proteinExistence type="predicted"/>
<dbReference type="AlphaFoldDB" id="A0A8X6WLP6"/>
<dbReference type="EMBL" id="BMAV01000198">
    <property type="protein sequence ID" value="GFY37250.1"/>
    <property type="molecule type" value="Genomic_DNA"/>
</dbReference>
<evidence type="ECO:0000313" key="2">
    <source>
        <dbReference type="Proteomes" id="UP000886998"/>
    </source>
</evidence>
<keyword evidence="2" id="KW-1185">Reference proteome</keyword>
<name>A0A8X6WLP6_9ARAC</name>
<comment type="caution">
    <text evidence="1">The sequence shown here is derived from an EMBL/GenBank/DDBJ whole genome shotgun (WGS) entry which is preliminary data.</text>
</comment>
<protein>
    <submittedName>
        <fullName evidence="1">Uncharacterized protein</fullName>
    </submittedName>
</protein>
<dbReference type="Proteomes" id="UP000886998">
    <property type="component" value="Unassembled WGS sequence"/>
</dbReference>
<sequence length="91" mass="9849">MKFRKILSNDTTQTASFEQAATDFSQTRSTGKRIDALSPVIDSPFTLWQSFPLKPSIIPSLQIVASVASETTSVVLKLVMDSSLAKRSTGA</sequence>
<gene>
    <name evidence="1" type="ORF">TNIN_336861</name>
</gene>
<evidence type="ECO:0000313" key="1">
    <source>
        <dbReference type="EMBL" id="GFY37250.1"/>
    </source>
</evidence>